<sequence length="138" mass="15405">PPAMRMFHFPKVDAIADSGEEFRRVLWTGENSQFVIMTIPVNGEIGEEIHDVDQHLCLTSGVCKAVVEGEVQTIRAGDLVIVPAGAKHNFINIGDKPFQLYTFYAPAEHNWKTVHKTREEGEHDEAVGLDEPPAWALK</sequence>
<dbReference type="InterPro" id="IPR011051">
    <property type="entry name" value="RmlC_Cupin_sf"/>
</dbReference>
<gene>
    <name evidence="3" type="ORF">DACRYDRAFT_33912</name>
</gene>
<dbReference type="Pfam" id="PF07883">
    <property type="entry name" value="Cupin_2"/>
    <property type="match status" value="1"/>
</dbReference>
<protein>
    <submittedName>
        <fullName evidence="3">RmlC-like cupin</fullName>
    </submittedName>
</protein>
<dbReference type="EMBL" id="JH795866">
    <property type="protein sequence ID" value="EJU00770.1"/>
    <property type="molecule type" value="Genomic_DNA"/>
</dbReference>
<reference evidence="3 4" key="1">
    <citation type="journal article" date="2012" name="Science">
        <title>The Paleozoic origin of enzymatic lignin decomposition reconstructed from 31 fungal genomes.</title>
        <authorList>
            <person name="Floudas D."/>
            <person name="Binder M."/>
            <person name="Riley R."/>
            <person name="Barry K."/>
            <person name="Blanchette R.A."/>
            <person name="Henrissat B."/>
            <person name="Martinez A.T."/>
            <person name="Otillar R."/>
            <person name="Spatafora J.W."/>
            <person name="Yadav J.S."/>
            <person name="Aerts A."/>
            <person name="Benoit I."/>
            <person name="Boyd A."/>
            <person name="Carlson A."/>
            <person name="Copeland A."/>
            <person name="Coutinho P.M."/>
            <person name="de Vries R.P."/>
            <person name="Ferreira P."/>
            <person name="Findley K."/>
            <person name="Foster B."/>
            <person name="Gaskell J."/>
            <person name="Glotzer D."/>
            <person name="Gorecki P."/>
            <person name="Heitman J."/>
            <person name="Hesse C."/>
            <person name="Hori C."/>
            <person name="Igarashi K."/>
            <person name="Jurgens J.A."/>
            <person name="Kallen N."/>
            <person name="Kersten P."/>
            <person name="Kohler A."/>
            <person name="Kuees U."/>
            <person name="Kumar T.K.A."/>
            <person name="Kuo A."/>
            <person name="LaButti K."/>
            <person name="Larrondo L.F."/>
            <person name="Lindquist E."/>
            <person name="Ling A."/>
            <person name="Lombard V."/>
            <person name="Lucas S."/>
            <person name="Lundell T."/>
            <person name="Martin R."/>
            <person name="McLaughlin D.J."/>
            <person name="Morgenstern I."/>
            <person name="Morin E."/>
            <person name="Murat C."/>
            <person name="Nagy L.G."/>
            <person name="Nolan M."/>
            <person name="Ohm R.A."/>
            <person name="Patyshakuliyeva A."/>
            <person name="Rokas A."/>
            <person name="Ruiz-Duenas F.J."/>
            <person name="Sabat G."/>
            <person name="Salamov A."/>
            <person name="Samejima M."/>
            <person name="Schmutz J."/>
            <person name="Slot J.C."/>
            <person name="St John F."/>
            <person name="Stenlid J."/>
            <person name="Sun H."/>
            <person name="Sun S."/>
            <person name="Syed K."/>
            <person name="Tsang A."/>
            <person name="Wiebenga A."/>
            <person name="Young D."/>
            <person name="Pisabarro A."/>
            <person name="Eastwood D.C."/>
            <person name="Martin F."/>
            <person name="Cullen D."/>
            <person name="Grigoriev I.V."/>
            <person name="Hibbett D.S."/>
        </authorList>
    </citation>
    <scope>NUCLEOTIDE SEQUENCE [LARGE SCALE GENOMIC DNA]</scope>
    <source>
        <strain evidence="3 4">DJM-731 SS1</strain>
    </source>
</reference>
<accession>M5FY83</accession>
<dbReference type="PANTHER" id="PTHR43346">
    <property type="entry name" value="LIGAND BINDING DOMAIN PROTEIN, PUTATIVE (AFU_ORTHOLOGUE AFUA_6G14370)-RELATED"/>
    <property type="match status" value="1"/>
</dbReference>
<proteinExistence type="predicted"/>
<evidence type="ECO:0000259" key="2">
    <source>
        <dbReference type="Pfam" id="PF07883"/>
    </source>
</evidence>
<dbReference type="PANTHER" id="PTHR43346:SF1">
    <property type="entry name" value="QUERCETIN 2,3-DIOXYGENASE-RELATED"/>
    <property type="match status" value="1"/>
</dbReference>
<feature type="non-terminal residue" evidence="3">
    <location>
        <position position="1"/>
    </location>
</feature>
<dbReference type="OrthoDB" id="1161823at2759"/>
<dbReference type="Gene3D" id="2.60.120.10">
    <property type="entry name" value="Jelly Rolls"/>
    <property type="match status" value="1"/>
</dbReference>
<dbReference type="OMA" id="PKNEMVY"/>
<dbReference type="CDD" id="cd02223">
    <property type="entry name" value="cupin_Bh2720-like"/>
    <property type="match status" value="1"/>
</dbReference>
<dbReference type="HOGENOM" id="CLU_090569_0_0_1"/>
<feature type="domain" description="Cupin type-2" evidence="2">
    <location>
        <begin position="36"/>
        <end position="103"/>
    </location>
</feature>
<dbReference type="InterPro" id="IPR013096">
    <property type="entry name" value="Cupin_2"/>
</dbReference>
<dbReference type="AlphaFoldDB" id="M5FY83"/>
<dbReference type="InterPro" id="IPR014710">
    <property type="entry name" value="RmlC-like_jellyroll"/>
</dbReference>
<evidence type="ECO:0000313" key="4">
    <source>
        <dbReference type="Proteomes" id="UP000030653"/>
    </source>
</evidence>
<dbReference type="InterPro" id="IPR052538">
    <property type="entry name" value="Flavonoid_dioxygenase-like"/>
</dbReference>
<feature type="non-terminal residue" evidence="3">
    <location>
        <position position="138"/>
    </location>
</feature>
<dbReference type="Proteomes" id="UP000030653">
    <property type="component" value="Unassembled WGS sequence"/>
</dbReference>
<name>M5FY83_DACPD</name>
<organism evidence="3 4">
    <name type="scientific">Dacryopinax primogenitus (strain DJM 731)</name>
    <name type="common">Brown rot fungus</name>
    <dbReference type="NCBI Taxonomy" id="1858805"/>
    <lineage>
        <taxon>Eukaryota</taxon>
        <taxon>Fungi</taxon>
        <taxon>Dikarya</taxon>
        <taxon>Basidiomycota</taxon>
        <taxon>Agaricomycotina</taxon>
        <taxon>Dacrymycetes</taxon>
        <taxon>Dacrymycetales</taxon>
        <taxon>Dacrymycetaceae</taxon>
        <taxon>Dacryopinax</taxon>
    </lineage>
</organism>
<dbReference type="SUPFAM" id="SSF51182">
    <property type="entry name" value="RmlC-like cupins"/>
    <property type="match status" value="1"/>
</dbReference>
<keyword evidence="4" id="KW-1185">Reference proteome</keyword>
<dbReference type="RefSeq" id="XP_040627667.1">
    <property type="nucleotide sequence ID" value="XM_040774378.1"/>
</dbReference>
<evidence type="ECO:0000256" key="1">
    <source>
        <dbReference type="SAM" id="MobiDB-lite"/>
    </source>
</evidence>
<feature type="region of interest" description="Disordered" evidence="1">
    <location>
        <begin position="118"/>
        <end position="138"/>
    </location>
</feature>
<evidence type="ECO:0000313" key="3">
    <source>
        <dbReference type="EMBL" id="EJU00770.1"/>
    </source>
</evidence>
<dbReference type="GeneID" id="63689440"/>